<dbReference type="CDD" id="cd00593">
    <property type="entry name" value="RIBOc"/>
    <property type="match status" value="1"/>
</dbReference>
<evidence type="ECO:0000256" key="1">
    <source>
        <dbReference type="ARBA" id="ARBA00022722"/>
    </source>
</evidence>
<evidence type="ECO:0000313" key="9">
    <source>
        <dbReference type="EMBL" id="KIY52284.1"/>
    </source>
</evidence>
<evidence type="ECO:0000256" key="5">
    <source>
        <dbReference type="PROSITE-ProRule" id="PRU00266"/>
    </source>
</evidence>
<feature type="non-terminal residue" evidence="9">
    <location>
        <position position="1"/>
    </location>
</feature>
<feature type="non-terminal residue" evidence="9">
    <location>
        <position position="272"/>
    </location>
</feature>
<dbReference type="PROSITE" id="PS50142">
    <property type="entry name" value="RNASE_3_2"/>
    <property type="match status" value="1"/>
</dbReference>
<dbReference type="GO" id="GO:0005654">
    <property type="term" value="C:nucleoplasm"/>
    <property type="evidence" value="ECO:0007669"/>
    <property type="project" value="TreeGrafter"/>
</dbReference>
<keyword evidence="10" id="KW-1185">Reference proteome</keyword>
<dbReference type="SUPFAM" id="SSF54768">
    <property type="entry name" value="dsRNA-binding domain-like"/>
    <property type="match status" value="1"/>
</dbReference>
<evidence type="ECO:0000259" key="7">
    <source>
        <dbReference type="PROSITE" id="PS50137"/>
    </source>
</evidence>
<gene>
    <name evidence="9" type="ORF">FISHEDRAFT_26432</name>
</gene>
<dbReference type="Gene3D" id="1.10.1520.10">
    <property type="entry name" value="Ribonuclease III domain"/>
    <property type="match status" value="1"/>
</dbReference>
<dbReference type="Pfam" id="PF00035">
    <property type="entry name" value="dsrm"/>
    <property type="match status" value="1"/>
</dbReference>
<name>A0A0D7AKL8_9AGAR</name>
<dbReference type="SMART" id="SM00535">
    <property type="entry name" value="RIBOc"/>
    <property type="match status" value="1"/>
</dbReference>
<feature type="domain" description="DRBM" evidence="7">
    <location>
        <begin position="194"/>
        <end position="272"/>
    </location>
</feature>
<dbReference type="PANTHER" id="PTHR11207">
    <property type="entry name" value="RIBONUCLEASE III"/>
    <property type="match status" value="1"/>
</dbReference>
<dbReference type="OrthoDB" id="2392202at2759"/>
<dbReference type="InterPro" id="IPR014720">
    <property type="entry name" value="dsRBD_dom"/>
</dbReference>
<organism evidence="9 10">
    <name type="scientific">Fistulina hepatica ATCC 64428</name>
    <dbReference type="NCBI Taxonomy" id="1128425"/>
    <lineage>
        <taxon>Eukaryota</taxon>
        <taxon>Fungi</taxon>
        <taxon>Dikarya</taxon>
        <taxon>Basidiomycota</taxon>
        <taxon>Agaricomycotina</taxon>
        <taxon>Agaricomycetes</taxon>
        <taxon>Agaricomycetidae</taxon>
        <taxon>Agaricales</taxon>
        <taxon>Fistulinaceae</taxon>
        <taxon>Fistulina</taxon>
    </lineage>
</organism>
<dbReference type="PROSITE" id="PS50137">
    <property type="entry name" value="DS_RBD"/>
    <property type="match status" value="1"/>
</dbReference>
<dbReference type="InterPro" id="IPR036389">
    <property type="entry name" value="RNase_III_sf"/>
</dbReference>
<protein>
    <submittedName>
        <fullName evidence="9">Ribonuclease III</fullName>
    </submittedName>
</protein>
<dbReference type="Pfam" id="PF14622">
    <property type="entry name" value="Ribonucleas_3_3"/>
    <property type="match status" value="1"/>
</dbReference>
<evidence type="ECO:0000256" key="3">
    <source>
        <dbReference type="ARBA" id="ARBA00022801"/>
    </source>
</evidence>
<dbReference type="AlphaFoldDB" id="A0A0D7AKL8"/>
<dbReference type="GO" id="GO:0034475">
    <property type="term" value="P:U4 snRNA 3'-end processing"/>
    <property type="evidence" value="ECO:0007669"/>
    <property type="project" value="TreeGrafter"/>
</dbReference>
<dbReference type="PANTHER" id="PTHR11207:SF0">
    <property type="entry name" value="RIBONUCLEASE 3"/>
    <property type="match status" value="1"/>
</dbReference>
<evidence type="ECO:0000256" key="2">
    <source>
        <dbReference type="ARBA" id="ARBA00022759"/>
    </source>
</evidence>
<dbReference type="Gene3D" id="3.30.160.20">
    <property type="match status" value="1"/>
</dbReference>
<keyword evidence="3" id="KW-0378">Hydrolase</keyword>
<feature type="compositionally biased region" description="Basic and acidic residues" evidence="6">
    <location>
        <begin position="28"/>
        <end position="41"/>
    </location>
</feature>
<dbReference type="GO" id="GO:0003723">
    <property type="term" value="F:RNA binding"/>
    <property type="evidence" value="ECO:0007669"/>
    <property type="project" value="UniProtKB-UniRule"/>
</dbReference>
<dbReference type="Proteomes" id="UP000054144">
    <property type="component" value="Unassembled WGS sequence"/>
</dbReference>
<dbReference type="GO" id="GO:0004525">
    <property type="term" value="F:ribonuclease III activity"/>
    <property type="evidence" value="ECO:0007669"/>
    <property type="project" value="InterPro"/>
</dbReference>
<keyword evidence="1" id="KW-0540">Nuclease</keyword>
<evidence type="ECO:0000256" key="4">
    <source>
        <dbReference type="ARBA" id="ARBA00022884"/>
    </source>
</evidence>
<dbReference type="SUPFAM" id="SSF69065">
    <property type="entry name" value="RNase III domain-like"/>
    <property type="match status" value="1"/>
</dbReference>
<proteinExistence type="predicted"/>
<evidence type="ECO:0000313" key="10">
    <source>
        <dbReference type="Proteomes" id="UP000054144"/>
    </source>
</evidence>
<dbReference type="EMBL" id="KN881644">
    <property type="protein sequence ID" value="KIY52284.1"/>
    <property type="molecule type" value="Genomic_DNA"/>
</dbReference>
<dbReference type="GO" id="GO:0006364">
    <property type="term" value="P:rRNA processing"/>
    <property type="evidence" value="ECO:0007669"/>
    <property type="project" value="TreeGrafter"/>
</dbReference>
<dbReference type="GO" id="GO:0006369">
    <property type="term" value="P:termination of RNA polymerase II transcription"/>
    <property type="evidence" value="ECO:0007669"/>
    <property type="project" value="TreeGrafter"/>
</dbReference>
<keyword evidence="2" id="KW-0255">Endonuclease</keyword>
<feature type="domain" description="RNase III" evidence="8">
    <location>
        <begin position="34"/>
        <end position="131"/>
    </location>
</feature>
<evidence type="ECO:0000256" key="6">
    <source>
        <dbReference type="SAM" id="MobiDB-lite"/>
    </source>
</evidence>
<evidence type="ECO:0000259" key="8">
    <source>
        <dbReference type="PROSITE" id="PS50142"/>
    </source>
</evidence>
<reference evidence="9 10" key="1">
    <citation type="journal article" date="2015" name="Fungal Genet. Biol.">
        <title>Evolution of novel wood decay mechanisms in Agaricales revealed by the genome sequences of Fistulina hepatica and Cylindrobasidium torrendii.</title>
        <authorList>
            <person name="Floudas D."/>
            <person name="Held B.W."/>
            <person name="Riley R."/>
            <person name="Nagy L.G."/>
            <person name="Koehler G."/>
            <person name="Ransdell A.S."/>
            <person name="Younus H."/>
            <person name="Chow J."/>
            <person name="Chiniquy J."/>
            <person name="Lipzen A."/>
            <person name="Tritt A."/>
            <person name="Sun H."/>
            <person name="Haridas S."/>
            <person name="LaButti K."/>
            <person name="Ohm R.A."/>
            <person name="Kues U."/>
            <person name="Blanchette R.A."/>
            <person name="Grigoriev I.V."/>
            <person name="Minto R.E."/>
            <person name="Hibbett D.S."/>
        </authorList>
    </citation>
    <scope>NUCLEOTIDE SEQUENCE [LARGE SCALE GENOMIC DNA]</scope>
    <source>
        <strain evidence="9 10">ATCC 64428</strain>
    </source>
</reference>
<feature type="region of interest" description="Disordered" evidence="6">
    <location>
        <begin position="1"/>
        <end position="41"/>
    </location>
</feature>
<accession>A0A0D7AKL8</accession>
<feature type="compositionally biased region" description="Polar residues" evidence="6">
    <location>
        <begin position="9"/>
        <end position="18"/>
    </location>
</feature>
<dbReference type="InterPro" id="IPR000999">
    <property type="entry name" value="RNase_III_dom"/>
</dbReference>
<keyword evidence="4 5" id="KW-0694">RNA-binding</keyword>
<sequence length="272" mass="30134">LPPLPPILSSETKSQIYTHRSLHGRPSSRFEDPEHDPSPDNERFEHLGDQVLGLIVTELIQEMYPRVRVGPATKMRALVVSNNNLASIAMKYKMPNSLRLHRAQMLTLRASAHVQADLFEAFIGGLYTEQGLDIVRTWLSDLLRPYVQASYQRVRESHGLSRNVAPLPPPQMSSTSSDDSHIPGKGLHDATTSSTTGYLSLFNQIVSRRGTNVEWKFHDASSQSSASEGGGSKTTPMWLVRLYVDNELYGTGVGTTKKVAKNMAAKAGLRHM</sequence>
<feature type="region of interest" description="Disordered" evidence="6">
    <location>
        <begin position="158"/>
        <end position="184"/>
    </location>
</feature>